<evidence type="ECO:0000313" key="1">
    <source>
        <dbReference type="EMBL" id="CEK93312.1"/>
    </source>
</evidence>
<protein>
    <submittedName>
        <fullName evidence="1">Uncharacterized protein</fullName>
    </submittedName>
</protein>
<accession>A0A0B7BK88</accession>
<name>A0A0B7BK88_9EUPU</name>
<proteinExistence type="predicted"/>
<sequence>MRSCHLQYFCKHKSQSYTPQDAFDTYSSQIEYQKKKKRENSKMYPTYRTQAALENTQEQQNVSNILDLNCKIQNLPVNLPLT</sequence>
<dbReference type="AlphaFoldDB" id="A0A0B7BK88"/>
<organism evidence="1">
    <name type="scientific">Arion vulgaris</name>
    <dbReference type="NCBI Taxonomy" id="1028688"/>
    <lineage>
        <taxon>Eukaryota</taxon>
        <taxon>Metazoa</taxon>
        <taxon>Spiralia</taxon>
        <taxon>Lophotrochozoa</taxon>
        <taxon>Mollusca</taxon>
        <taxon>Gastropoda</taxon>
        <taxon>Heterobranchia</taxon>
        <taxon>Euthyneura</taxon>
        <taxon>Panpulmonata</taxon>
        <taxon>Eupulmonata</taxon>
        <taxon>Stylommatophora</taxon>
        <taxon>Helicina</taxon>
        <taxon>Arionoidea</taxon>
        <taxon>Arionidae</taxon>
        <taxon>Arion</taxon>
    </lineage>
</organism>
<reference evidence="1" key="1">
    <citation type="submission" date="2014-12" db="EMBL/GenBank/DDBJ databases">
        <title>Insight into the proteome of Arion vulgaris.</title>
        <authorList>
            <person name="Aradska J."/>
            <person name="Bulat T."/>
            <person name="Smidak R."/>
            <person name="Sarate P."/>
            <person name="Gangsoo J."/>
            <person name="Sialana F."/>
            <person name="Bilban M."/>
            <person name="Lubec G."/>
        </authorList>
    </citation>
    <scope>NUCLEOTIDE SEQUENCE</scope>
    <source>
        <tissue evidence="1">Skin</tissue>
    </source>
</reference>
<dbReference type="EMBL" id="HACG01046447">
    <property type="protein sequence ID" value="CEK93312.1"/>
    <property type="molecule type" value="Transcribed_RNA"/>
</dbReference>
<gene>
    <name evidence="1" type="primary">ORF193281</name>
</gene>